<evidence type="ECO:0000256" key="1">
    <source>
        <dbReference type="PIRSR" id="PIRSR620023-1"/>
    </source>
</evidence>
<sequence>MSTPRATRGAGASRTAAGIRIAIRADASISIGSGHIMRCLALADGLRAEGAEPQFITRAHDGNLDALIEARGYRVHSLRGDVGVTRSEHVASGEPPHAVLLGCDWHRDLADTARVLESIGGVDWLVIDHYALDARWHEPVRKFADRLFVIDDLADRDHDADLLLDQNLVEHSQQRYHSRTGPGCERLLGARYALLRPEFAALRKRAKLHVIEGKPRLLVFFGGVDATDETGKFLDAWSGNEAARFVADVVIGARHPRRSLHEQCRRPGVTVHGYVPAMAELMAGADYAFGASGTSNWERFCLGVNAAVVSIAHNQTAIARYLGEQGWFDSLGDARDTTPETYRRALLTLDPASPAALARRERLMQAVDGLGVQRVVRRMLGKPEAL</sequence>
<feature type="binding site" evidence="2">
    <location>
        <position position="298"/>
    </location>
    <ligand>
        <name>substrate</name>
    </ligand>
</feature>
<dbReference type="RefSeq" id="WP_107153263.1">
    <property type="nucleotide sequence ID" value="NZ_PYUC01000014.1"/>
</dbReference>
<dbReference type="Proteomes" id="UP000240638">
    <property type="component" value="Unassembled WGS sequence"/>
</dbReference>
<dbReference type="InterPro" id="IPR020023">
    <property type="entry name" value="PseG"/>
</dbReference>
<dbReference type="SUPFAM" id="SSF53756">
    <property type="entry name" value="UDP-Glycosyltransferase/glycogen phosphorylase"/>
    <property type="match status" value="1"/>
</dbReference>
<dbReference type="Gene3D" id="3.40.50.11190">
    <property type="match status" value="1"/>
</dbReference>
<protein>
    <submittedName>
        <fullName evidence="3">UDP-2,4-diacetamido-2,4, 6-trideoxy-beta-L-altropyranose hydrolase</fullName>
    </submittedName>
</protein>
<organism evidence="3 4">
    <name type="scientific">Trinickia symbiotica</name>
    <dbReference type="NCBI Taxonomy" id="863227"/>
    <lineage>
        <taxon>Bacteria</taxon>
        <taxon>Pseudomonadati</taxon>
        <taxon>Pseudomonadota</taxon>
        <taxon>Betaproteobacteria</taxon>
        <taxon>Burkholderiales</taxon>
        <taxon>Burkholderiaceae</taxon>
        <taxon>Trinickia</taxon>
    </lineage>
</organism>
<evidence type="ECO:0000256" key="2">
    <source>
        <dbReference type="PIRSR" id="PIRSR620023-2"/>
    </source>
</evidence>
<accession>A0A2T3XNJ0</accession>
<name>A0A2T3XNJ0_9BURK</name>
<reference evidence="3 4" key="1">
    <citation type="submission" date="2018-03" db="EMBL/GenBank/DDBJ databases">
        <title>Whole genome analyses suggest that Burkholderia sensu lato contains two further novel genera in the rhizoxinica-symbiotica group Mycetohabitans gen. nov., and Trinickia gen. nov.: implications for the evolution of diazotrophy and nodulation in the Burkholderiaceae.</title>
        <authorList>
            <person name="Estrada De Los Santos P."/>
            <person name="Palmer M."/>
            <person name="Chavez-Ramirez B."/>
            <person name="Steenkamp E.T."/>
            <person name="Hirsch A.M."/>
            <person name="Manyaka P."/>
            <person name="Maluk M."/>
            <person name="Lafos M."/>
            <person name="Crook M."/>
            <person name="Gross E."/>
            <person name="Simon M.F."/>
            <person name="Bueno Dos Reis Junior F."/>
            <person name="Poole P.S."/>
            <person name="Venter S.N."/>
            <person name="James E.K."/>
        </authorList>
    </citation>
    <scope>NUCLEOTIDE SEQUENCE [LARGE SCALE GENOMIC DNA]</scope>
    <source>
        <strain evidence="3 4">JPY-366</strain>
    </source>
</reference>
<keyword evidence="3" id="KW-0378">Hydrolase</keyword>
<dbReference type="Gene3D" id="3.40.50.2000">
    <property type="entry name" value="Glycogen Phosphorylase B"/>
    <property type="match status" value="1"/>
</dbReference>
<proteinExistence type="predicted"/>
<dbReference type="GO" id="GO:0016787">
    <property type="term" value="F:hydrolase activity"/>
    <property type="evidence" value="ECO:0007669"/>
    <property type="project" value="UniProtKB-KW"/>
</dbReference>
<gene>
    <name evidence="3" type="primary">pseG</name>
    <name evidence="3" type="ORF">C9I57_24945</name>
</gene>
<feature type="active site" description="Proton acceptor" evidence="1">
    <location>
        <position position="35"/>
    </location>
</feature>
<comment type="caution">
    <text evidence="3">The sequence shown here is derived from an EMBL/GenBank/DDBJ whole genome shotgun (WGS) entry which is preliminary data.</text>
</comment>
<dbReference type="NCBIfam" id="TIGR03590">
    <property type="entry name" value="PseG"/>
    <property type="match status" value="1"/>
</dbReference>
<dbReference type="AlphaFoldDB" id="A0A2T3XNJ0"/>
<dbReference type="EMBL" id="PYUC01000014">
    <property type="protein sequence ID" value="PTB18083.1"/>
    <property type="molecule type" value="Genomic_DNA"/>
</dbReference>
<evidence type="ECO:0000313" key="4">
    <source>
        <dbReference type="Proteomes" id="UP000240638"/>
    </source>
</evidence>
<evidence type="ECO:0000313" key="3">
    <source>
        <dbReference type="EMBL" id="PTB18083.1"/>
    </source>
</evidence>
<feature type="binding site" evidence="2">
    <location>
        <position position="196"/>
    </location>
    <ligand>
        <name>substrate</name>
    </ligand>
</feature>